<dbReference type="AlphaFoldDB" id="A0AAN9XXY3"/>
<keyword evidence="1" id="KW-0732">Signal</keyword>
<keyword evidence="3" id="KW-1185">Reference proteome</keyword>
<feature type="chain" id="PRO_5042963566" evidence="1">
    <location>
        <begin position="16"/>
        <end position="457"/>
    </location>
</feature>
<feature type="signal peptide" evidence="1">
    <location>
        <begin position="1"/>
        <end position="15"/>
    </location>
</feature>
<comment type="caution">
    <text evidence="2">The sequence shown here is derived from an EMBL/GenBank/DDBJ whole genome shotgun (WGS) entry which is preliminary data.</text>
</comment>
<name>A0AAN9XXY3_9HEMI</name>
<sequence>MASCLALCIFNVAKCAPPYKYADSDERIRRLEDYVSNEILTYLRLLRLENEQRLRLLGQTGANGGPQYSSDYADVEWPQRTYDQEDWLQDSYDSTINPGQLALWQNSPFANRRLQNPGVGRRFKIPPFSMVNGGKMRNAVPPYPPFSLSADNTKGMPESIQGRYPQGVNNNGYMQSYKVPPRISNNQPGSKISSFTPDSYNLKLGQIPGKRKQIGTIQPDLQNESEYQIESTGSVTPPSVLSKPSISNIASPNLGSVSGTLQKPNMKMSNVPSSGQATVNIDSAESESTFETGVRSLTPRRKMQGDNLNGVRSTSHIVGDETKQGNKRYKVILVNGDEGEEVSFDDVNKKLFSQGFDSTGGVKTMAAAASSSSGGNPQNSFQTVSVSNNGKGATIMSSPTSNSKNTISLQSGDESAISSVVETQPRNVGTKYQNSGFGNFGRINGLVTNGHNNVKLN</sequence>
<evidence type="ECO:0000256" key="1">
    <source>
        <dbReference type="SAM" id="SignalP"/>
    </source>
</evidence>
<protein>
    <submittedName>
        <fullName evidence="2">Uncharacterized protein</fullName>
    </submittedName>
</protein>
<reference evidence="2 3" key="1">
    <citation type="submission" date="2024-03" db="EMBL/GenBank/DDBJ databases">
        <title>Adaptation during the transition from Ophiocordyceps entomopathogen to insect associate is accompanied by gene loss and intensified selection.</title>
        <authorList>
            <person name="Ward C.M."/>
            <person name="Onetto C.A."/>
            <person name="Borneman A.R."/>
        </authorList>
    </citation>
    <scope>NUCLEOTIDE SEQUENCE [LARGE SCALE GENOMIC DNA]</scope>
    <source>
        <strain evidence="2">AWRI1</strain>
        <tissue evidence="2">Single Adult Female</tissue>
    </source>
</reference>
<accession>A0AAN9XXY3</accession>
<evidence type="ECO:0000313" key="3">
    <source>
        <dbReference type="Proteomes" id="UP001367676"/>
    </source>
</evidence>
<dbReference type="Proteomes" id="UP001367676">
    <property type="component" value="Unassembled WGS sequence"/>
</dbReference>
<organism evidence="2 3">
    <name type="scientific">Parthenolecanium corni</name>
    <dbReference type="NCBI Taxonomy" id="536013"/>
    <lineage>
        <taxon>Eukaryota</taxon>
        <taxon>Metazoa</taxon>
        <taxon>Ecdysozoa</taxon>
        <taxon>Arthropoda</taxon>
        <taxon>Hexapoda</taxon>
        <taxon>Insecta</taxon>
        <taxon>Pterygota</taxon>
        <taxon>Neoptera</taxon>
        <taxon>Paraneoptera</taxon>
        <taxon>Hemiptera</taxon>
        <taxon>Sternorrhyncha</taxon>
        <taxon>Coccoidea</taxon>
        <taxon>Coccidae</taxon>
        <taxon>Parthenolecanium</taxon>
    </lineage>
</organism>
<dbReference type="EMBL" id="JBBCAQ010000037">
    <property type="protein sequence ID" value="KAK7573747.1"/>
    <property type="molecule type" value="Genomic_DNA"/>
</dbReference>
<proteinExistence type="predicted"/>
<evidence type="ECO:0000313" key="2">
    <source>
        <dbReference type="EMBL" id="KAK7573747.1"/>
    </source>
</evidence>
<gene>
    <name evidence="2" type="ORF">V9T40_010938</name>
</gene>